<dbReference type="Proteomes" id="UP000010523">
    <property type="component" value="Unassembled WGS sequence"/>
</dbReference>
<feature type="transmembrane region" description="Helical" evidence="1">
    <location>
        <begin position="12"/>
        <end position="32"/>
    </location>
</feature>
<dbReference type="EMBL" id="AFEU01000001">
    <property type="protein sequence ID" value="EIJ81793.1"/>
    <property type="molecule type" value="Genomic_DNA"/>
</dbReference>
<keyword evidence="1" id="KW-1133">Transmembrane helix</keyword>
<gene>
    <name evidence="2" type="ORF">PB1_02600</name>
</gene>
<reference evidence="2 3" key="1">
    <citation type="journal article" date="2012" name="Appl. Environ. Microbiol.">
        <title>Genome Sequence of Thermotolerant Bacillus methanolicus: Features and Regulation Related to Methylotrophy and Production of L-Lysine and L-Glutamate from Methanol.</title>
        <authorList>
            <person name="Heggeset T.M."/>
            <person name="Krog A."/>
            <person name="Balzer S."/>
            <person name="Wentzel A."/>
            <person name="Ellingsen T.E."/>
            <person name="Brautaset T."/>
        </authorList>
    </citation>
    <scope>NUCLEOTIDE SEQUENCE [LARGE SCALE GENOMIC DNA]</scope>
    <source>
        <strain evidence="2 3">PB1</strain>
    </source>
</reference>
<evidence type="ECO:0000313" key="3">
    <source>
        <dbReference type="Proteomes" id="UP000010523"/>
    </source>
</evidence>
<feature type="transmembrane region" description="Helical" evidence="1">
    <location>
        <begin position="85"/>
        <end position="103"/>
    </location>
</feature>
<comment type="caution">
    <text evidence="2">The sequence shown here is derived from an EMBL/GenBank/DDBJ whole genome shotgun (WGS) entry which is preliminary data.</text>
</comment>
<keyword evidence="1" id="KW-0812">Transmembrane</keyword>
<dbReference type="PATRIC" id="fig|997296.3.peg.579"/>
<name>I3E5M2_BACMT</name>
<evidence type="ECO:0000313" key="2">
    <source>
        <dbReference type="EMBL" id="EIJ81793.1"/>
    </source>
</evidence>
<accession>I3E5M2</accession>
<organism evidence="2 3">
    <name type="scientific">Bacillus methanolicus PB1</name>
    <dbReference type="NCBI Taxonomy" id="997296"/>
    <lineage>
        <taxon>Bacteria</taxon>
        <taxon>Bacillati</taxon>
        <taxon>Bacillota</taxon>
        <taxon>Bacilli</taxon>
        <taxon>Bacillales</taxon>
        <taxon>Bacillaceae</taxon>
        <taxon>Bacillus</taxon>
    </lineage>
</organism>
<feature type="transmembrane region" description="Helical" evidence="1">
    <location>
        <begin position="109"/>
        <end position="132"/>
    </location>
</feature>
<dbReference type="AlphaFoldDB" id="I3E5M2"/>
<keyword evidence="3" id="KW-1185">Reference proteome</keyword>
<protein>
    <submittedName>
        <fullName evidence="2">Uncharacterized protein</fullName>
    </submittedName>
</protein>
<sequence>MDQIFIKRWHRFVMISVNLFMYLFILLAFYPMILKYFQLSLKQYIVSAVILLILGGLLCDRFLIKLILLKNDHIEIISKIHKIKIVISIGVFWSVIVGFAYIITNNVLISLYIATALALGCYYWFYFINYYLELMDSRKGKIFFKIRQ</sequence>
<dbReference type="STRING" id="997296.PB1_02600"/>
<evidence type="ECO:0000256" key="1">
    <source>
        <dbReference type="SAM" id="Phobius"/>
    </source>
</evidence>
<proteinExistence type="predicted"/>
<keyword evidence="1" id="KW-0472">Membrane</keyword>
<feature type="transmembrane region" description="Helical" evidence="1">
    <location>
        <begin position="44"/>
        <end position="64"/>
    </location>
</feature>